<comment type="caution">
    <text evidence="3">The sequence shown here is derived from an EMBL/GenBank/DDBJ whole genome shotgun (WGS) entry which is preliminary data.</text>
</comment>
<reference evidence="3 4" key="1">
    <citation type="journal article" date="2015" name="Nature">
        <title>rRNA introns, odd ribosomes, and small enigmatic genomes across a large radiation of phyla.</title>
        <authorList>
            <person name="Brown C.T."/>
            <person name="Hug L.A."/>
            <person name="Thomas B.C."/>
            <person name="Sharon I."/>
            <person name="Castelle C.J."/>
            <person name="Singh A."/>
            <person name="Wilkins M.J."/>
            <person name="Williams K.H."/>
            <person name="Banfield J.F."/>
        </authorList>
    </citation>
    <scope>NUCLEOTIDE SEQUENCE [LARGE SCALE GENOMIC DNA]</scope>
</reference>
<sequence length="87" mass="10708">MFYVYILLSKRDDYLYIGYTNNLIRRFKMHNEGKVLSTRLRRPFKLIYYEAYLAKNDAILREKFFKTGWGRNYIQRNLKETLIEAKI</sequence>
<dbReference type="EMBL" id="LBVO01000045">
    <property type="protein sequence ID" value="KKQ87884.1"/>
    <property type="molecule type" value="Genomic_DNA"/>
</dbReference>
<protein>
    <recommendedName>
        <fullName evidence="2">GIY-YIG domain-containing protein</fullName>
    </recommendedName>
</protein>
<evidence type="ECO:0000259" key="2">
    <source>
        <dbReference type="PROSITE" id="PS50164"/>
    </source>
</evidence>
<dbReference type="Gene3D" id="3.40.1440.10">
    <property type="entry name" value="GIY-YIG endonuclease"/>
    <property type="match status" value="1"/>
</dbReference>
<gene>
    <name evidence="3" type="ORF">UT11_C0045G0010</name>
</gene>
<comment type="similarity">
    <text evidence="1">Belongs to the UPF0213 family.</text>
</comment>
<dbReference type="PROSITE" id="PS50164">
    <property type="entry name" value="GIY_YIG"/>
    <property type="match status" value="1"/>
</dbReference>
<dbReference type="SUPFAM" id="SSF82771">
    <property type="entry name" value="GIY-YIG endonuclease"/>
    <property type="match status" value="1"/>
</dbReference>
<name>A0A0G0NPR1_9BACT</name>
<dbReference type="InterPro" id="IPR035901">
    <property type="entry name" value="GIY-YIG_endonuc_sf"/>
</dbReference>
<evidence type="ECO:0000256" key="1">
    <source>
        <dbReference type="ARBA" id="ARBA00007435"/>
    </source>
</evidence>
<dbReference type="PANTHER" id="PTHR34477">
    <property type="entry name" value="UPF0213 PROTEIN YHBQ"/>
    <property type="match status" value="1"/>
</dbReference>
<feature type="domain" description="GIY-YIG" evidence="2">
    <location>
        <begin position="1"/>
        <end position="75"/>
    </location>
</feature>
<dbReference type="InterPro" id="IPR050190">
    <property type="entry name" value="UPF0213_domain"/>
</dbReference>
<evidence type="ECO:0000313" key="3">
    <source>
        <dbReference type="EMBL" id="KKQ87884.1"/>
    </source>
</evidence>
<organism evidence="3 4">
    <name type="scientific">Berkelbacteria bacterium GW2011_GWA2_38_9</name>
    <dbReference type="NCBI Taxonomy" id="1618334"/>
    <lineage>
        <taxon>Bacteria</taxon>
        <taxon>Candidatus Berkelbacteria</taxon>
    </lineage>
</organism>
<dbReference type="PANTHER" id="PTHR34477:SF5">
    <property type="entry name" value="BSL5627 PROTEIN"/>
    <property type="match status" value="1"/>
</dbReference>
<dbReference type="Proteomes" id="UP000033934">
    <property type="component" value="Unassembled WGS sequence"/>
</dbReference>
<proteinExistence type="inferred from homology"/>
<accession>A0A0G0NPR1</accession>
<evidence type="ECO:0000313" key="4">
    <source>
        <dbReference type="Proteomes" id="UP000033934"/>
    </source>
</evidence>
<dbReference type="AlphaFoldDB" id="A0A0G0NPR1"/>
<dbReference type="CDD" id="cd10449">
    <property type="entry name" value="GIY-YIG_SLX1_like"/>
    <property type="match status" value="1"/>
</dbReference>
<dbReference type="Pfam" id="PF01541">
    <property type="entry name" value="GIY-YIG"/>
    <property type="match status" value="1"/>
</dbReference>
<dbReference type="InterPro" id="IPR000305">
    <property type="entry name" value="GIY-YIG_endonuc"/>
</dbReference>